<evidence type="ECO:0000313" key="8">
    <source>
        <dbReference type="Proteomes" id="UP000008986"/>
    </source>
</evidence>
<accession>C9DG90</accession>
<organismHost>
    <name type="scientific">Delftia acidovorans</name>
    <name type="common">Pseudomonas acidovorans</name>
    <name type="synonym">Comamonas acidovorans</name>
    <dbReference type="NCBI Taxonomy" id="80866"/>
</organismHost>
<evidence type="ECO:0000256" key="3">
    <source>
        <dbReference type="ARBA" id="ARBA00022692"/>
    </source>
</evidence>
<dbReference type="SUPFAM" id="SSF54523">
    <property type="entry name" value="Pili subunits"/>
    <property type="match status" value="1"/>
</dbReference>
<evidence type="ECO:0000256" key="4">
    <source>
        <dbReference type="ARBA" id="ARBA00022989"/>
    </source>
</evidence>
<keyword evidence="3 6" id="KW-0812">Transmembrane</keyword>
<dbReference type="InterPro" id="IPR045584">
    <property type="entry name" value="Pilin-like"/>
</dbReference>
<dbReference type="RefSeq" id="YP_003358973.1">
    <property type="nucleotide sequence ID" value="NC_013697.1"/>
</dbReference>
<evidence type="ECO:0000256" key="1">
    <source>
        <dbReference type="ARBA" id="ARBA00004167"/>
    </source>
</evidence>
<comment type="subcellular location">
    <subcellularLocation>
        <location evidence="1">Membrane</location>
        <topology evidence="1">Single-pass membrane protein</topology>
    </subcellularLocation>
</comment>
<dbReference type="PRINTS" id="PR00885">
    <property type="entry name" value="BCTERIALGSPH"/>
</dbReference>
<dbReference type="GeneID" id="8684067"/>
<dbReference type="Gene3D" id="3.30.700.10">
    <property type="entry name" value="Glycoprotein, Type 4 Pilin"/>
    <property type="match status" value="1"/>
</dbReference>
<dbReference type="EMBL" id="GQ357915">
    <property type="protein sequence ID" value="ACV50141.1"/>
    <property type="molecule type" value="Genomic_DNA"/>
</dbReference>
<dbReference type="Pfam" id="PF07963">
    <property type="entry name" value="N_methyl"/>
    <property type="match status" value="1"/>
</dbReference>
<name>C9DG90_BPW14</name>
<keyword evidence="2" id="KW-0488">Methylation</keyword>
<dbReference type="GO" id="GO:0016020">
    <property type="term" value="C:membrane"/>
    <property type="evidence" value="ECO:0007669"/>
    <property type="project" value="UniProtKB-SubCell"/>
</dbReference>
<feature type="transmembrane region" description="Helical" evidence="6">
    <location>
        <begin position="12"/>
        <end position="30"/>
    </location>
</feature>
<dbReference type="KEGG" id="vg:8684067"/>
<reference evidence="8" key="1">
    <citation type="submission" date="2009-07" db="EMBL/GenBank/DDBJ databases">
        <authorList>
            <person name="Kropinski A.M."/>
            <person name="Villegas A."/>
            <person name="Lingohr E.J."/>
        </authorList>
    </citation>
    <scope>NUCLEOTIDE SEQUENCE [LARGE SCALE GENOMIC DNA]</scope>
</reference>
<dbReference type="NCBIfam" id="TIGR02532">
    <property type="entry name" value="IV_pilin_GFxxxE"/>
    <property type="match status" value="1"/>
</dbReference>
<evidence type="ECO:0000256" key="2">
    <source>
        <dbReference type="ARBA" id="ARBA00022481"/>
    </source>
</evidence>
<evidence type="ECO:0000313" key="7">
    <source>
        <dbReference type="EMBL" id="ACV50141.1"/>
    </source>
</evidence>
<organism evidence="7 8">
    <name type="scientific">Delftia phage PhiW-14</name>
    <name type="common">Deftia acidovorans bacteriophage phiW-14</name>
    <dbReference type="NCBI Taxonomy" id="665032"/>
    <lineage>
        <taxon>Viruses</taxon>
        <taxon>Duplodnaviria</taxon>
        <taxon>Heunggongvirae</taxon>
        <taxon>Uroviricota</taxon>
        <taxon>Caudoviricetes</taxon>
        <taxon>Ionavirus</taxon>
        <taxon>Ionavirus W14</taxon>
    </lineage>
</organism>
<keyword evidence="5 6" id="KW-0472">Membrane</keyword>
<protein>
    <submittedName>
        <fullName evidence="7">Uncharacterized protein</fullName>
    </submittedName>
</protein>
<dbReference type="PROSITE" id="PS00409">
    <property type="entry name" value="PROKAR_NTER_METHYL"/>
    <property type="match status" value="1"/>
</dbReference>
<proteinExistence type="predicted"/>
<evidence type="ECO:0000256" key="5">
    <source>
        <dbReference type="ARBA" id="ARBA00023136"/>
    </source>
</evidence>
<dbReference type="Proteomes" id="UP000008986">
    <property type="component" value="Segment"/>
</dbReference>
<sequence>MKYLKGFTLIELMIVLAIVGILASIVVPVFQDRNNDSANVEVVK</sequence>
<evidence type="ECO:0000256" key="6">
    <source>
        <dbReference type="SAM" id="Phobius"/>
    </source>
</evidence>
<gene>
    <name evidence="7" type="primary">119</name>
</gene>
<keyword evidence="8" id="KW-1185">Reference proteome</keyword>
<dbReference type="InterPro" id="IPR012902">
    <property type="entry name" value="N_methyl_site"/>
</dbReference>
<dbReference type="InterPro" id="IPR002416">
    <property type="entry name" value="T2SS_protein-GspH"/>
</dbReference>
<keyword evidence="4 6" id="KW-1133">Transmembrane helix</keyword>